<protein>
    <submittedName>
        <fullName evidence="2">Uncharacterized protein</fullName>
    </submittedName>
</protein>
<name>A0A1D7Y2D0_9ACTN</name>
<feature type="region of interest" description="Disordered" evidence="1">
    <location>
        <begin position="305"/>
        <end position="334"/>
    </location>
</feature>
<proteinExistence type="predicted"/>
<sequence length="334" mass="36462">MRPTTAVPAGPRRAELSAYLDRLRQGAQLTFAELAERTTALGVPAPAVSAATLKRAAGCLTVPKETTVVAFVRGCDATAEQERRALQLWRRARAEERGILPALRPPAIGNIRTRADFAAALAAEYEKAGAPALRTLQQRAGAAGDVFVLPLSTAWCIVRRGGHPSDWNQCAAFLRGCGVTGRRGLDEWQAAWHRVTTGRVRARFRAPDAWAGAKAMVHQHSRLTLKEIARLPHREVMVPVSASVARLLLQLPEKTRDHAVGVGILRMMEVEQRRNGTAPDTGINPGLARDIGWFAWGAELHSRIHAPITTRPDRPATQTDRQPRHRTPAAPKPV</sequence>
<organism evidence="2 3">
    <name type="scientific">Streptomyces fodineus</name>
    <dbReference type="NCBI Taxonomy" id="1904616"/>
    <lineage>
        <taxon>Bacteria</taxon>
        <taxon>Bacillati</taxon>
        <taxon>Actinomycetota</taxon>
        <taxon>Actinomycetes</taxon>
        <taxon>Kitasatosporales</taxon>
        <taxon>Streptomycetaceae</taxon>
        <taxon>Streptomyces</taxon>
    </lineage>
</organism>
<gene>
    <name evidence="2" type="ORF">BFF78_00155</name>
</gene>
<dbReference type="KEGG" id="spun:BFF78_00155"/>
<dbReference type="Proteomes" id="UP000094960">
    <property type="component" value="Chromosome"/>
</dbReference>
<dbReference type="EMBL" id="CP017248">
    <property type="protein sequence ID" value="AOR29716.1"/>
    <property type="molecule type" value="Genomic_DNA"/>
</dbReference>
<dbReference type="RefSeq" id="WP_069776377.1">
    <property type="nucleotide sequence ID" value="NZ_CP017248.1"/>
</dbReference>
<accession>A0A1D7Y2D0</accession>
<dbReference type="AlphaFoldDB" id="A0A1D7Y2D0"/>
<evidence type="ECO:0000256" key="1">
    <source>
        <dbReference type="SAM" id="MobiDB-lite"/>
    </source>
</evidence>
<evidence type="ECO:0000313" key="3">
    <source>
        <dbReference type="Proteomes" id="UP000094960"/>
    </source>
</evidence>
<reference evidence="3" key="1">
    <citation type="submission" date="2016-09" db="EMBL/GenBank/DDBJ databases">
        <title>Streptomyces puniciscabiei strain:TW1S1 Genome sequencing and assembly.</title>
        <authorList>
            <person name="Kim M.-K."/>
            <person name="Kim S.B."/>
        </authorList>
    </citation>
    <scope>NUCLEOTIDE SEQUENCE [LARGE SCALE GENOMIC DNA]</scope>
    <source>
        <strain evidence="3">TW1S1</strain>
    </source>
</reference>
<keyword evidence="3" id="KW-1185">Reference proteome</keyword>
<evidence type="ECO:0000313" key="2">
    <source>
        <dbReference type="EMBL" id="AOR29716.1"/>
    </source>
</evidence>